<accession>A0ABY6BA31</accession>
<dbReference type="RefSeq" id="WP_261693901.1">
    <property type="nucleotide sequence ID" value="NZ_CP104694.1"/>
</dbReference>
<organism evidence="2 3">
    <name type="scientific">Tahibacter amnicola</name>
    <dbReference type="NCBI Taxonomy" id="2976241"/>
    <lineage>
        <taxon>Bacteria</taxon>
        <taxon>Pseudomonadati</taxon>
        <taxon>Pseudomonadota</taxon>
        <taxon>Gammaproteobacteria</taxon>
        <taxon>Lysobacterales</taxon>
        <taxon>Rhodanobacteraceae</taxon>
        <taxon>Tahibacter</taxon>
    </lineage>
</organism>
<feature type="compositionally biased region" description="Low complexity" evidence="1">
    <location>
        <begin position="1"/>
        <end position="15"/>
    </location>
</feature>
<name>A0ABY6BA31_9GAMM</name>
<evidence type="ECO:0000256" key="1">
    <source>
        <dbReference type="SAM" id="MobiDB-lite"/>
    </source>
</evidence>
<feature type="region of interest" description="Disordered" evidence="1">
    <location>
        <begin position="1"/>
        <end position="47"/>
    </location>
</feature>
<dbReference type="Proteomes" id="UP001064632">
    <property type="component" value="Chromosome"/>
</dbReference>
<keyword evidence="3" id="KW-1185">Reference proteome</keyword>
<protein>
    <submittedName>
        <fullName evidence="2">Uncharacterized protein</fullName>
    </submittedName>
</protein>
<reference evidence="2" key="1">
    <citation type="submission" date="2022-09" db="EMBL/GenBank/DDBJ databases">
        <title>Tahibacter sp. nov., isolated from a fresh water.</title>
        <authorList>
            <person name="Baek J.H."/>
            <person name="Lee J.K."/>
            <person name="Kim J.M."/>
            <person name="Jeon C.O."/>
        </authorList>
    </citation>
    <scope>NUCLEOTIDE SEQUENCE</scope>
    <source>
        <strain evidence="2">W38</strain>
    </source>
</reference>
<sequence>MAAAIPSLASAAGGPTFEPLGRPADAALHADASPIHKPQNKILPAPRVSEVRLVPGPDGQLRQVCRDIPNPALNKNKAANADGAAQ</sequence>
<evidence type="ECO:0000313" key="3">
    <source>
        <dbReference type="Proteomes" id="UP001064632"/>
    </source>
</evidence>
<evidence type="ECO:0000313" key="2">
    <source>
        <dbReference type="EMBL" id="UXI66921.1"/>
    </source>
</evidence>
<proteinExistence type="predicted"/>
<gene>
    <name evidence="2" type="ORF">N4264_19505</name>
</gene>
<dbReference type="EMBL" id="CP104694">
    <property type="protein sequence ID" value="UXI66921.1"/>
    <property type="molecule type" value="Genomic_DNA"/>
</dbReference>